<sequence>MAGWATLVAVMTAVATWTALPLLVQWLPVDGPERPPVQQAGTLPARVGAPAIWTPDQEQSPIGAASVYYTSNTWFDDSHLAVGLVGRGTDTYRVGRFTGAAGMTGAISPDGARLAVEDGLVDLATGRLTGYPEPWAGHSVQPQAWSPDGARLAVLVGDHETESDGATGTGDAATGTGDAATGTGDGATGTGDGATGTGDAATGEDDSTAGEQDDGGTGADEAEKAPLTRVRLALLEPANGTIREIARLSDRAALPGWTVAFSPDGSRLAFPSEDRLHVRTLAGGTTIDLPLPADARIAGKGAWTRDGRNLLVVSGARCDCGDHPVRWTVTTISATDGAVTGTEISREGVYALRVIGWWPSGTPVAVEYTAVSGADPSLFTDPAGRDGLTSQIDIEAARLIDLGTGRTLLTDGSTIVPGAIESLDIPDQVLAAGAVRPGDPPLLDHGTVLLIPASIFAVSLVVVIAATVLRLARREDPGGTPPADPISRDSSAPTG</sequence>
<evidence type="ECO:0000256" key="1">
    <source>
        <dbReference type="SAM" id="MobiDB-lite"/>
    </source>
</evidence>
<evidence type="ECO:0000313" key="4">
    <source>
        <dbReference type="Proteomes" id="UP000054537"/>
    </source>
</evidence>
<name>A0A0A6UEG4_ACTUT</name>
<dbReference type="STRING" id="1869.MB27_28770"/>
<dbReference type="SUPFAM" id="SSF82171">
    <property type="entry name" value="DPP6 N-terminal domain-like"/>
    <property type="match status" value="1"/>
</dbReference>
<keyword evidence="4" id="KW-1185">Reference proteome</keyword>
<keyword evidence="2" id="KW-0472">Membrane</keyword>
<dbReference type="InterPro" id="IPR011042">
    <property type="entry name" value="6-blade_b-propeller_TolB-like"/>
</dbReference>
<feature type="compositionally biased region" description="Low complexity" evidence="1">
    <location>
        <begin position="164"/>
        <end position="182"/>
    </location>
</feature>
<feature type="compositionally biased region" description="Gly residues" evidence="1">
    <location>
        <begin position="183"/>
        <end position="196"/>
    </location>
</feature>
<keyword evidence="2" id="KW-1133">Transmembrane helix</keyword>
<feature type="region of interest" description="Disordered" evidence="1">
    <location>
        <begin position="160"/>
        <end position="224"/>
    </location>
</feature>
<dbReference type="Gene3D" id="2.120.10.30">
    <property type="entry name" value="TolB, C-terminal domain"/>
    <property type="match status" value="1"/>
</dbReference>
<reference evidence="3 4" key="1">
    <citation type="submission" date="2014-10" db="EMBL/GenBank/DDBJ databases">
        <title>Draft genome sequence of Actinoplanes utahensis NRRL 12052.</title>
        <authorList>
            <person name="Velasco-Bucheli B."/>
            <person name="del Cerro C."/>
            <person name="Hormigo D."/>
            <person name="Garcia J.L."/>
            <person name="Acebal C."/>
            <person name="Arroyo M."/>
            <person name="de la Mata I."/>
        </authorList>
    </citation>
    <scope>NUCLEOTIDE SEQUENCE [LARGE SCALE GENOMIC DNA]</scope>
    <source>
        <strain evidence="3 4">NRRL 12052</strain>
    </source>
</reference>
<feature type="transmembrane region" description="Helical" evidence="2">
    <location>
        <begin position="449"/>
        <end position="469"/>
    </location>
</feature>
<proteinExistence type="predicted"/>
<dbReference type="Gene3D" id="2.130.10.10">
    <property type="entry name" value="YVTN repeat-like/Quinoprotein amine dehydrogenase"/>
    <property type="match status" value="1"/>
</dbReference>
<comment type="caution">
    <text evidence="3">The sequence shown here is derived from an EMBL/GenBank/DDBJ whole genome shotgun (WGS) entry which is preliminary data.</text>
</comment>
<evidence type="ECO:0000313" key="3">
    <source>
        <dbReference type="EMBL" id="KHD74420.1"/>
    </source>
</evidence>
<dbReference type="InterPro" id="IPR015943">
    <property type="entry name" value="WD40/YVTN_repeat-like_dom_sf"/>
</dbReference>
<dbReference type="Proteomes" id="UP000054537">
    <property type="component" value="Unassembled WGS sequence"/>
</dbReference>
<keyword evidence="2" id="KW-0812">Transmembrane</keyword>
<organism evidence="3 4">
    <name type="scientific">Actinoplanes utahensis</name>
    <dbReference type="NCBI Taxonomy" id="1869"/>
    <lineage>
        <taxon>Bacteria</taxon>
        <taxon>Bacillati</taxon>
        <taxon>Actinomycetota</taxon>
        <taxon>Actinomycetes</taxon>
        <taxon>Micromonosporales</taxon>
        <taxon>Micromonosporaceae</taxon>
        <taxon>Actinoplanes</taxon>
    </lineage>
</organism>
<evidence type="ECO:0000256" key="2">
    <source>
        <dbReference type="SAM" id="Phobius"/>
    </source>
</evidence>
<dbReference type="AlphaFoldDB" id="A0A0A6UEG4"/>
<protein>
    <submittedName>
        <fullName evidence="3">Uncharacterized protein</fullName>
    </submittedName>
</protein>
<feature type="compositionally biased region" description="Acidic residues" evidence="1">
    <location>
        <begin position="202"/>
        <end position="214"/>
    </location>
</feature>
<feature type="region of interest" description="Disordered" evidence="1">
    <location>
        <begin position="474"/>
        <end position="495"/>
    </location>
</feature>
<dbReference type="EMBL" id="JRTT01000044">
    <property type="protein sequence ID" value="KHD74420.1"/>
    <property type="molecule type" value="Genomic_DNA"/>
</dbReference>
<accession>A0A0A6UEG4</accession>
<gene>
    <name evidence="3" type="ORF">MB27_28770</name>
</gene>